<accession>A0ACB9U2U7</accession>
<sequence length="625" mass="66297">MAEGGGAARRRAPALLEAARARYESLHISDDVFGESGPDSGGNPFYSTSAASRSSSAASSDDEPERLGPARGPGSPAPGAPTAQESEEDEAGAGWSSTLRDRPPPRFEDTGDTFIFRNFGREEIDFEKMKESADSTLDISWRSALTLLPLIPHHTKRPWLGNENNSSSKSSNDPWFLSASGHITSRKLRFVSPPYTGHLKLRYSVELTGRSGFLSSVAHRLGGGTFVPSVPQGGSGNYTPVLLLLPTLQHPALSPQNTDTRVNPERLLVGKEEDWGGSQTWAVALGGQQVSKKSGCLSSVHVEVITAPLPSSEHPGDASEQVDCSEVKTLVLPITRLLLHTGAPGRPDLSTRHISTGAIVLTPDPARGLSTEASPPCCGLQGSVRFLVFSEYRAHLLVMKESQRPSRGAGKETGVQRSQTGGVAQALGTQRAWRDGGVSPDKAMCCCAYGTGSRAVLRDLTSVTSRSSEYWQGSSSALMGPVDTVSPSGREETLAQYDVILIVESGMDALPAPVPVKPRVQFWPLPTAGGIDQSGVQEARTVGPHRKRMIAGAAGETGCYGDTGCPESTGVTGALPYVSVPHPLCSSSLLSRFLSRNPPTLAAYEAVIWLSRELAPKGIEICSKI</sequence>
<name>A0ACB9U2U7_9CETA</name>
<reference evidence="1" key="1">
    <citation type="submission" date="2022-03" db="EMBL/GenBank/DDBJ databases">
        <title>Genomic analyses of argali, domestic sheep and their hybrids provide insights into chromosomal evolution, heterosis and genetic basis of agronomic traits.</title>
        <authorList>
            <person name="Li M."/>
        </authorList>
    </citation>
    <scope>NUCLEOTIDE SEQUENCE</scope>
    <source>
        <strain evidence="1">F1 hybrid</strain>
    </source>
</reference>
<evidence type="ECO:0000313" key="1">
    <source>
        <dbReference type="EMBL" id="KAI4555630.1"/>
    </source>
</evidence>
<gene>
    <name evidence="1" type="ORF">MJG53_019320</name>
</gene>
<comment type="caution">
    <text evidence="1">The sequence shown here is derived from an EMBL/GenBank/DDBJ whole genome shotgun (WGS) entry which is preliminary data.</text>
</comment>
<protein>
    <submittedName>
        <fullName evidence="1">Uncharacterized protein</fullName>
    </submittedName>
</protein>
<organism evidence="1 2">
    <name type="scientific">Ovis ammon polii x Ovis aries</name>
    <dbReference type="NCBI Taxonomy" id="2918886"/>
    <lineage>
        <taxon>Eukaryota</taxon>
        <taxon>Metazoa</taxon>
        <taxon>Chordata</taxon>
        <taxon>Craniata</taxon>
        <taxon>Vertebrata</taxon>
        <taxon>Euteleostomi</taxon>
        <taxon>Mammalia</taxon>
        <taxon>Eutheria</taxon>
        <taxon>Laurasiatheria</taxon>
        <taxon>Artiodactyla</taxon>
        <taxon>Ruminantia</taxon>
        <taxon>Pecora</taxon>
        <taxon>Bovidae</taxon>
        <taxon>Caprinae</taxon>
        <taxon>Ovis</taxon>
    </lineage>
</organism>
<keyword evidence="2" id="KW-1185">Reference proteome</keyword>
<proteinExistence type="predicted"/>
<dbReference type="Proteomes" id="UP001057279">
    <property type="component" value="Linkage Group LG26"/>
</dbReference>
<evidence type="ECO:0000313" key="2">
    <source>
        <dbReference type="Proteomes" id="UP001057279"/>
    </source>
</evidence>
<dbReference type="EMBL" id="CM043051">
    <property type="protein sequence ID" value="KAI4555630.1"/>
    <property type="molecule type" value="Genomic_DNA"/>
</dbReference>